<name>A0A1C5JXR7_9ACTN</name>
<gene>
    <name evidence="1" type="ORF">GA0070623_3927</name>
</gene>
<evidence type="ECO:0000313" key="2">
    <source>
        <dbReference type="Proteomes" id="UP000198226"/>
    </source>
</evidence>
<dbReference type="Proteomes" id="UP000198226">
    <property type="component" value="Chromosome I"/>
</dbReference>
<accession>A0A1C5JXR7</accession>
<keyword evidence="2" id="KW-1185">Reference proteome</keyword>
<reference evidence="2" key="1">
    <citation type="submission" date="2016-06" db="EMBL/GenBank/DDBJ databases">
        <authorList>
            <person name="Varghese N."/>
            <person name="Submissions Spin"/>
        </authorList>
    </citation>
    <scope>NUCLEOTIDE SEQUENCE [LARGE SCALE GENOMIC DNA]</scope>
    <source>
        <strain evidence="2">DSM 44983</strain>
    </source>
</reference>
<dbReference type="EMBL" id="LT607752">
    <property type="protein sequence ID" value="SCG74806.1"/>
    <property type="molecule type" value="Genomic_DNA"/>
</dbReference>
<sequence>MTSRTTPPEPAGPVAYGEDVVVSAHGCYELVDHDGAPEILPDAATGNGVVALGSTGALISTGTFHGPLRVRLEIHRRSPRVRADGWHRIVEVSQHTVSGMVSVDSHFADPPPQLPTFVGAPDSWYRIRIHVAGGHAVGHLPFGPGHPVERHLIQIWPTEKAAMPTEE</sequence>
<dbReference type="OrthoDB" id="4485313at2"/>
<proteinExistence type="predicted"/>
<dbReference type="AlphaFoldDB" id="A0A1C5JXR7"/>
<organism evidence="1 2">
    <name type="scientific">Micromonospora rifamycinica</name>
    <dbReference type="NCBI Taxonomy" id="291594"/>
    <lineage>
        <taxon>Bacteria</taxon>
        <taxon>Bacillati</taxon>
        <taxon>Actinomycetota</taxon>
        <taxon>Actinomycetes</taxon>
        <taxon>Micromonosporales</taxon>
        <taxon>Micromonosporaceae</taxon>
        <taxon>Micromonospora</taxon>
    </lineage>
</organism>
<evidence type="ECO:0000313" key="1">
    <source>
        <dbReference type="EMBL" id="SCG74806.1"/>
    </source>
</evidence>
<protein>
    <submittedName>
        <fullName evidence="1">Uncharacterized protein</fullName>
    </submittedName>
</protein>
<dbReference type="RefSeq" id="WP_089004123.1">
    <property type="nucleotide sequence ID" value="NZ_LT607752.1"/>
</dbReference>